<evidence type="ECO:0000313" key="2">
    <source>
        <dbReference type="Proteomes" id="UP000078512"/>
    </source>
</evidence>
<keyword evidence="2" id="KW-1185">Reference proteome</keyword>
<dbReference type="EMBL" id="KV442073">
    <property type="protein sequence ID" value="OAQ25842.1"/>
    <property type="molecule type" value="Genomic_DNA"/>
</dbReference>
<proteinExistence type="predicted"/>
<dbReference type="AlphaFoldDB" id="A0A197JKT8"/>
<evidence type="ECO:0000313" key="1">
    <source>
        <dbReference type="EMBL" id="OAQ25842.1"/>
    </source>
</evidence>
<accession>A0A197JKT8</accession>
<gene>
    <name evidence="1" type="ORF">K457DRAFT_22661</name>
</gene>
<dbReference type="Proteomes" id="UP000078512">
    <property type="component" value="Unassembled WGS sequence"/>
</dbReference>
<sequence length="57" mass="6587">MPVSHEKSFQQDVVAEWDPNAMYEMLEQVYNGIRLELLSHGLLTDMAAGEYVMKRSQ</sequence>
<protein>
    <submittedName>
        <fullName evidence="1">Uncharacterized protein</fullName>
    </submittedName>
</protein>
<reference evidence="1 2" key="1">
    <citation type="submission" date="2016-05" db="EMBL/GenBank/DDBJ databases">
        <title>Genome sequencing reveals origins of a unique bacterial endosymbiosis in the earliest lineages of terrestrial Fungi.</title>
        <authorList>
            <consortium name="DOE Joint Genome Institute"/>
            <person name="Uehling J."/>
            <person name="Gryganskyi A."/>
            <person name="Hameed K."/>
            <person name="Tschaplinski T."/>
            <person name="Misztal P."/>
            <person name="Wu S."/>
            <person name="Desiro A."/>
            <person name="Vande Pol N."/>
            <person name="Du Z.-Y."/>
            <person name="Zienkiewicz A."/>
            <person name="Zienkiewicz K."/>
            <person name="Morin E."/>
            <person name="Tisserant E."/>
            <person name="Splivallo R."/>
            <person name="Hainaut M."/>
            <person name="Henrissat B."/>
            <person name="Ohm R."/>
            <person name="Kuo A."/>
            <person name="Yan J."/>
            <person name="Lipzen A."/>
            <person name="Nolan M."/>
            <person name="Labutti K."/>
            <person name="Barry K."/>
            <person name="Goldstein A."/>
            <person name="Labbe J."/>
            <person name="Schadt C."/>
            <person name="Tuskan G."/>
            <person name="Grigoriev I."/>
            <person name="Martin F."/>
            <person name="Vilgalys R."/>
            <person name="Bonito G."/>
        </authorList>
    </citation>
    <scope>NUCLEOTIDE SEQUENCE [LARGE SCALE GENOMIC DNA]</scope>
    <source>
        <strain evidence="1 2">AG-77</strain>
    </source>
</reference>
<organism evidence="1 2">
    <name type="scientific">Linnemannia elongata AG-77</name>
    <dbReference type="NCBI Taxonomy" id="1314771"/>
    <lineage>
        <taxon>Eukaryota</taxon>
        <taxon>Fungi</taxon>
        <taxon>Fungi incertae sedis</taxon>
        <taxon>Mucoromycota</taxon>
        <taxon>Mortierellomycotina</taxon>
        <taxon>Mortierellomycetes</taxon>
        <taxon>Mortierellales</taxon>
        <taxon>Mortierellaceae</taxon>
        <taxon>Linnemannia</taxon>
    </lineage>
</organism>
<name>A0A197JKT8_9FUNG</name>